<evidence type="ECO:0000313" key="1">
    <source>
        <dbReference type="EMBL" id="KAK3770368.1"/>
    </source>
</evidence>
<proteinExistence type="predicted"/>
<sequence>MSYIRIFHFIYQHFSVDRTLQSGHNPVGQGRVGKIGFITVSQYDMTGTTLLSQIPYSNLCNSMNWAFVVYRMKQFFVRDTSHIFYSIWLIKILMQSGPRAIEIYENFCREVFRTQELRRRSQSEVMEGNEKWILSEKISLNRKFDTLER</sequence>
<accession>A0AAE1DI68</accession>
<keyword evidence="2" id="KW-1185">Reference proteome</keyword>
<dbReference type="Proteomes" id="UP001283361">
    <property type="component" value="Unassembled WGS sequence"/>
</dbReference>
<evidence type="ECO:0000313" key="2">
    <source>
        <dbReference type="Proteomes" id="UP001283361"/>
    </source>
</evidence>
<reference evidence="1" key="1">
    <citation type="journal article" date="2023" name="G3 (Bethesda)">
        <title>A reference genome for the long-term kleptoplast-retaining sea slug Elysia crispata morphotype clarki.</title>
        <authorList>
            <person name="Eastman K.E."/>
            <person name="Pendleton A.L."/>
            <person name="Shaikh M.A."/>
            <person name="Suttiyut T."/>
            <person name="Ogas R."/>
            <person name="Tomko P."/>
            <person name="Gavelis G."/>
            <person name="Widhalm J.R."/>
            <person name="Wisecaver J.H."/>
        </authorList>
    </citation>
    <scope>NUCLEOTIDE SEQUENCE</scope>
    <source>
        <strain evidence="1">ECLA1</strain>
    </source>
</reference>
<comment type="caution">
    <text evidence="1">The sequence shown here is derived from an EMBL/GenBank/DDBJ whole genome shotgun (WGS) entry which is preliminary data.</text>
</comment>
<name>A0AAE1DI68_9GAST</name>
<gene>
    <name evidence="1" type="ORF">RRG08_028267</name>
</gene>
<organism evidence="1 2">
    <name type="scientific">Elysia crispata</name>
    <name type="common">lettuce slug</name>
    <dbReference type="NCBI Taxonomy" id="231223"/>
    <lineage>
        <taxon>Eukaryota</taxon>
        <taxon>Metazoa</taxon>
        <taxon>Spiralia</taxon>
        <taxon>Lophotrochozoa</taxon>
        <taxon>Mollusca</taxon>
        <taxon>Gastropoda</taxon>
        <taxon>Heterobranchia</taxon>
        <taxon>Euthyneura</taxon>
        <taxon>Panpulmonata</taxon>
        <taxon>Sacoglossa</taxon>
        <taxon>Placobranchoidea</taxon>
        <taxon>Plakobranchidae</taxon>
        <taxon>Elysia</taxon>
    </lineage>
</organism>
<dbReference type="AlphaFoldDB" id="A0AAE1DI68"/>
<dbReference type="EMBL" id="JAWDGP010003851">
    <property type="protein sequence ID" value="KAK3770368.1"/>
    <property type="molecule type" value="Genomic_DNA"/>
</dbReference>
<protein>
    <submittedName>
        <fullName evidence="1">Uncharacterized protein</fullName>
    </submittedName>
</protein>